<feature type="chain" id="PRO_5004049330" description="RxLR effector candidate protein" evidence="1">
    <location>
        <begin position="29"/>
        <end position="71"/>
    </location>
</feature>
<feature type="signal peptide" evidence="1">
    <location>
        <begin position="1"/>
        <end position="28"/>
    </location>
</feature>
<evidence type="ECO:0000313" key="3">
    <source>
        <dbReference type="Proteomes" id="UP000011713"/>
    </source>
</evidence>
<dbReference type="Proteomes" id="UP000011713">
    <property type="component" value="Unassembled WGS sequence"/>
</dbReference>
<dbReference type="EnsemblProtists" id="HpaT813168">
    <property type="protein sequence ID" value="HpaP813168"/>
    <property type="gene ID" value="HpaG813168"/>
</dbReference>
<keyword evidence="3" id="KW-1185">Reference proteome</keyword>
<name>M4C253_HYAAE</name>
<keyword evidence="1" id="KW-0732">Signal</keyword>
<accession>M4C253</accession>
<evidence type="ECO:0000256" key="1">
    <source>
        <dbReference type="SAM" id="SignalP"/>
    </source>
</evidence>
<dbReference type="VEuPathDB" id="FungiDB:HpaG813168"/>
<dbReference type="AlphaFoldDB" id="M4C253"/>
<proteinExistence type="predicted"/>
<dbReference type="InParanoid" id="M4C253"/>
<dbReference type="EMBL" id="JH598115">
    <property type="status" value="NOT_ANNOTATED_CDS"/>
    <property type="molecule type" value="Genomic_DNA"/>
</dbReference>
<organism evidence="2 3">
    <name type="scientific">Hyaloperonospora arabidopsidis (strain Emoy2)</name>
    <name type="common">Downy mildew agent</name>
    <name type="synonym">Peronospora arabidopsidis</name>
    <dbReference type="NCBI Taxonomy" id="559515"/>
    <lineage>
        <taxon>Eukaryota</taxon>
        <taxon>Sar</taxon>
        <taxon>Stramenopiles</taxon>
        <taxon>Oomycota</taxon>
        <taxon>Peronosporomycetes</taxon>
        <taxon>Peronosporales</taxon>
        <taxon>Peronosporaceae</taxon>
        <taxon>Hyaloperonospora</taxon>
    </lineage>
</organism>
<reference evidence="3" key="1">
    <citation type="journal article" date="2010" name="Science">
        <title>Signatures of adaptation to obligate biotrophy in the Hyaloperonospora arabidopsidis genome.</title>
        <authorList>
            <person name="Baxter L."/>
            <person name="Tripathy S."/>
            <person name="Ishaque N."/>
            <person name="Boot N."/>
            <person name="Cabral A."/>
            <person name="Kemen E."/>
            <person name="Thines M."/>
            <person name="Ah-Fong A."/>
            <person name="Anderson R."/>
            <person name="Badejoko W."/>
            <person name="Bittner-Eddy P."/>
            <person name="Boore J.L."/>
            <person name="Chibucos M.C."/>
            <person name="Coates M."/>
            <person name="Dehal P."/>
            <person name="Delehaunty K."/>
            <person name="Dong S."/>
            <person name="Downton P."/>
            <person name="Dumas B."/>
            <person name="Fabro G."/>
            <person name="Fronick C."/>
            <person name="Fuerstenberg S.I."/>
            <person name="Fulton L."/>
            <person name="Gaulin E."/>
            <person name="Govers F."/>
            <person name="Hughes L."/>
            <person name="Humphray S."/>
            <person name="Jiang R.H."/>
            <person name="Judelson H."/>
            <person name="Kamoun S."/>
            <person name="Kyung K."/>
            <person name="Meijer H."/>
            <person name="Minx P."/>
            <person name="Morris P."/>
            <person name="Nelson J."/>
            <person name="Phuntumart V."/>
            <person name="Qutob D."/>
            <person name="Rehmany A."/>
            <person name="Rougon-Cardoso A."/>
            <person name="Ryden P."/>
            <person name="Torto-Alalibo T."/>
            <person name="Studholme D."/>
            <person name="Wang Y."/>
            <person name="Win J."/>
            <person name="Wood J."/>
            <person name="Clifton S.W."/>
            <person name="Rogers J."/>
            <person name="Van den Ackerveken G."/>
            <person name="Jones J.D."/>
            <person name="McDowell J.M."/>
            <person name="Beynon J."/>
            <person name="Tyler B.M."/>
        </authorList>
    </citation>
    <scope>NUCLEOTIDE SEQUENCE [LARGE SCALE GENOMIC DNA]</scope>
    <source>
        <strain evidence="3">Emoy2</strain>
    </source>
</reference>
<evidence type="ECO:0008006" key="4">
    <source>
        <dbReference type="Google" id="ProtNLM"/>
    </source>
</evidence>
<protein>
    <recommendedName>
        <fullName evidence="4">RxLR effector candidate protein</fullName>
    </recommendedName>
</protein>
<sequence>MLLLLSYIQSICLSLSLLIIKLLDFCDCRRIARRISFDFCDCRRMQKDKLLDFCDCRRIARRIRCDSAFLI</sequence>
<dbReference type="HOGENOM" id="CLU_2745459_0_0_1"/>
<evidence type="ECO:0000313" key="2">
    <source>
        <dbReference type="EnsemblProtists" id="HpaP813168"/>
    </source>
</evidence>
<reference evidence="2" key="2">
    <citation type="submission" date="2015-06" db="UniProtKB">
        <authorList>
            <consortium name="EnsemblProtists"/>
        </authorList>
    </citation>
    <scope>IDENTIFICATION</scope>
    <source>
        <strain evidence="2">Emoy2</strain>
    </source>
</reference>